<dbReference type="InterPro" id="IPR018247">
    <property type="entry name" value="EF_Hand_1_Ca_BS"/>
</dbReference>
<dbReference type="InterPro" id="IPR006046">
    <property type="entry name" value="Alpha_amylase"/>
</dbReference>
<dbReference type="InterPro" id="IPR036439">
    <property type="entry name" value="Dockerin_dom_sf"/>
</dbReference>
<dbReference type="Proteomes" id="UP000886787">
    <property type="component" value="Unassembled WGS sequence"/>
</dbReference>
<feature type="domain" description="Dockerin" evidence="13">
    <location>
        <begin position="699"/>
        <end position="767"/>
    </location>
</feature>
<dbReference type="PROSITE" id="PS51257">
    <property type="entry name" value="PROKAR_LIPOPROTEIN"/>
    <property type="match status" value="1"/>
</dbReference>
<evidence type="ECO:0000256" key="5">
    <source>
        <dbReference type="ARBA" id="ARBA00017303"/>
    </source>
</evidence>
<evidence type="ECO:0000256" key="7">
    <source>
        <dbReference type="ARBA" id="ARBA00022801"/>
    </source>
</evidence>
<dbReference type="SMART" id="SM00642">
    <property type="entry name" value="Aamy"/>
    <property type="match status" value="1"/>
</dbReference>
<dbReference type="Gene3D" id="2.60.40.10">
    <property type="entry name" value="Immunoglobulins"/>
    <property type="match status" value="2"/>
</dbReference>
<dbReference type="Pfam" id="PF16738">
    <property type="entry name" value="CBM26"/>
    <property type="match status" value="2"/>
</dbReference>
<dbReference type="InterPro" id="IPR013783">
    <property type="entry name" value="Ig-like_fold"/>
</dbReference>
<reference evidence="14" key="2">
    <citation type="journal article" date="2021" name="PeerJ">
        <title>Extensive microbial diversity within the chicken gut microbiome revealed by metagenomics and culture.</title>
        <authorList>
            <person name="Gilroy R."/>
            <person name="Ravi A."/>
            <person name="Getino M."/>
            <person name="Pursley I."/>
            <person name="Horton D.L."/>
            <person name="Alikhan N.F."/>
            <person name="Baker D."/>
            <person name="Gharbi K."/>
            <person name="Hall N."/>
            <person name="Watson M."/>
            <person name="Adriaenssens E.M."/>
            <person name="Foster-Nyarko E."/>
            <person name="Jarju S."/>
            <person name="Secka A."/>
            <person name="Antonio M."/>
            <person name="Oren A."/>
            <person name="Chaudhuri R.R."/>
            <person name="La Ragione R."/>
            <person name="Hildebrand F."/>
            <person name="Pallen M.J."/>
        </authorList>
    </citation>
    <scope>NUCLEOTIDE SEQUENCE</scope>
    <source>
        <strain evidence="14">ChiSjej1B19-3389</strain>
    </source>
</reference>
<accession>A0A9D1CUV4</accession>
<evidence type="ECO:0000256" key="1">
    <source>
        <dbReference type="ARBA" id="ARBA00000548"/>
    </source>
</evidence>
<evidence type="ECO:0000256" key="8">
    <source>
        <dbReference type="ARBA" id="ARBA00022837"/>
    </source>
</evidence>
<dbReference type="SUPFAM" id="SSF51445">
    <property type="entry name" value="(Trans)glycosidases"/>
    <property type="match status" value="1"/>
</dbReference>
<dbReference type="PRINTS" id="PR00110">
    <property type="entry name" value="ALPHAAMYLASE"/>
</dbReference>
<evidence type="ECO:0000256" key="6">
    <source>
        <dbReference type="ARBA" id="ARBA00022723"/>
    </source>
</evidence>
<keyword evidence="8" id="KW-0106">Calcium</keyword>
<dbReference type="SUPFAM" id="SSF63446">
    <property type="entry name" value="Type I dockerin domain"/>
    <property type="match status" value="1"/>
</dbReference>
<evidence type="ECO:0000256" key="2">
    <source>
        <dbReference type="ARBA" id="ARBA00001913"/>
    </source>
</evidence>
<evidence type="ECO:0000256" key="10">
    <source>
        <dbReference type="ARBA" id="ARBA00023295"/>
    </source>
</evidence>
<dbReference type="GO" id="GO:0046872">
    <property type="term" value="F:metal ion binding"/>
    <property type="evidence" value="ECO:0007669"/>
    <property type="project" value="UniProtKB-KW"/>
</dbReference>
<proteinExistence type="inferred from homology"/>
<organism evidence="14 15">
    <name type="scientific">Candidatus Scatavimonas merdigallinarum</name>
    <dbReference type="NCBI Taxonomy" id="2840914"/>
    <lineage>
        <taxon>Bacteria</taxon>
        <taxon>Bacillati</taxon>
        <taxon>Bacillota</taxon>
        <taxon>Clostridia</taxon>
        <taxon>Eubacteriales</taxon>
        <taxon>Oscillospiraceae</taxon>
        <taxon>Oscillospiraceae incertae sedis</taxon>
        <taxon>Candidatus Scatavimonas</taxon>
    </lineage>
</organism>
<comment type="catalytic activity">
    <reaction evidence="1">
        <text>Endohydrolysis of (1-&gt;4)-alpha-D-glucosidic linkages in polysaccharides containing three or more (1-&gt;4)-alpha-linked D-glucose units.</text>
        <dbReference type="EC" id="3.2.1.1"/>
    </reaction>
</comment>
<dbReference type="InterPro" id="IPR017853">
    <property type="entry name" value="GH"/>
</dbReference>
<comment type="cofactor">
    <cofactor evidence="2">
        <name>Ca(2+)</name>
        <dbReference type="ChEBI" id="CHEBI:29108"/>
    </cofactor>
</comment>
<evidence type="ECO:0000256" key="9">
    <source>
        <dbReference type="ARBA" id="ARBA00023277"/>
    </source>
</evidence>
<dbReference type="Gene3D" id="1.10.1330.10">
    <property type="entry name" value="Dockerin domain"/>
    <property type="match status" value="1"/>
</dbReference>
<sequence>MIKKSAVSILLSAVMLISCLVIPVTATAATNSAETAAADNATAYNLASDVQNGNILHAFNWRFTDVSRYMKEIAQAGFTSVQVSPVQGSKPTINVATYACDWMYYYQPINFEIGNGLGTKEDFRQMCETADEYGVKIIVDIVSNHMAQADSGVSGALHPDIISDLRDDETAWHAETSSTSDSSRQSMTQRLLGGLPDLNTGSEKVQNYVKALLKECIDYGADGFRFDAAKHIELPSDDASFASDFWPNVTSYARSLKPDIYIYGEALAPLGTDTENYLQYMNLTDSGYGNKIRSVIKGTSATSTLGSYNLSGADADQLVVWIESHDNFADGTSKNLTDEQLLLGWGIIGAREGAAALYLCRPEHNTKGVAYDELIGGPGYRLWENETVAQINQFRNAFEGQGETVASSGSQFYVQRGTSGMVIVNLAKEDAAINYTTTMQDGTYTDQISGNTFTVTGGQLTGTVGARSVAVIYNKDKFTPAANVQFNGEAVDSGSVMHFAGDTAKIDVTLENAQSFTYAVGSAAPVEVTGNGSFTIGSGIDYNTEIPVTITASNADYTTSTTYHIVKKDPNAKVVAYFNISGNESWIDDSGIYCYAKDENGNELVEYPGYEMVQVKGTDYYKAEIPGVTKAIVKFNEGPVSTGLDGRTIPPTVVNYGSAEVAENREAGGFEIIGAMMWEDGVWQDCVNEPQSGDRTECTPYALGDVDGDGKLQVKDVLAIQKHVAKVEQLTEKGQLAADINGDKTIDMEDVLPLQKYIAAMQVDYPIGEPVEEEVGEYTIYFNNYKGWEQVYAYYWENQGGTSVAWPGVELTEKVSDAVYKLTLPADQNAIIFNNGSNGGQQSNDIIVTPENYDKMVTCAFNEDGSYGIWSEPDVFPEIPDLRETIYFENTTNWSEVACYAYKSGSGQNNGAWPGEVMTLVGTNAAGNEVYSVKIEKDTYDRLIFNNNNGGRQSADIEEVVYGGIYTPVSTSGKFTCTVQEYTGLE</sequence>
<dbReference type="Gene3D" id="3.20.20.80">
    <property type="entry name" value="Glycosidases"/>
    <property type="match status" value="1"/>
</dbReference>
<dbReference type="Pfam" id="PF00404">
    <property type="entry name" value="Dockerin_1"/>
    <property type="match status" value="1"/>
</dbReference>
<dbReference type="Pfam" id="PF00128">
    <property type="entry name" value="Alpha-amylase"/>
    <property type="match status" value="1"/>
</dbReference>
<dbReference type="PANTHER" id="PTHR43447">
    <property type="entry name" value="ALPHA-AMYLASE"/>
    <property type="match status" value="1"/>
</dbReference>
<dbReference type="PROSITE" id="PS51766">
    <property type="entry name" value="DOCKERIN"/>
    <property type="match status" value="1"/>
</dbReference>
<feature type="signal peptide" evidence="12">
    <location>
        <begin position="1"/>
        <end position="28"/>
    </location>
</feature>
<dbReference type="PROSITE" id="PS00018">
    <property type="entry name" value="EF_HAND_1"/>
    <property type="match status" value="2"/>
</dbReference>
<name>A0A9D1CUV4_9FIRM</name>
<dbReference type="InterPro" id="IPR031965">
    <property type="entry name" value="CBM26"/>
</dbReference>
<dbReference type="SUPFAM" id="SSF51011">
    <property type="entry name" value="Glycosyl hydrolase domain"/>
    <property type="match status" value="1"/>
</dbReference>
<keyword evidence="6" id="KW-0479">Metal-binding</keyword>
<keyword evidence="12" id="KW-0732">Signal</keyword>
<keyword evidence="7" id="KW-0378">Hydrolase</keyword>
<evidence type="ECO:0000313" key="15">
    <source>
        <dbReference type="Proteomes" id="UP000886787"/>
    </source>
</evidence>
<evidence type="ECO:0000313" key="14">
    <source>
        <dbReference type="EMBL" id="HIQ81322.1"/>
    </source>
</evidence>
<evidence type="ECO:0000256" key="12">
    <source>
        <dbReference type="SAM" id="SignalP"/>
    </source>
</evidence>
<dbReference type="CDD" id="cd14256">
    <property type="entry name" value="Dockerin_I"/>
    <property type="match status" value="1"/>
</dbReference>
<dbReference type="InterPro" id="IPR002105">
    <property type="entry name" value="Dockerin_1_rpt"/>
</dbReference>
<dbReference type="EC" id="3.2.1.1" evidence="4"/>
<dbReference type="SMART" id="SM00632">
    <property type="entry name" value="Aamy_C"/>
    <property type="match status" value="1"/>
</dbReference>
<gene>
    <name evidence="14" type="ORF">IAD32_08605</name>
</gene>
<dbReference type="GO" id="GO:0004556">
    <property type="term" value="F:alpha-amylase activity"/>
    <property type="evidence" value="ECO:0007669"/>
    <property type="project" value="UniProtKB-EC"/>
</dbReference>
<evidence type="ECO:0000259" key="13">
    <source>
        <dbReference type="PROSITE" id="PS51766"/>
    </source>
</evidence>
<protein>
    <recommendedName>
        <fullName evidence="5">Alpha-amylase</fullName>
        <ecNumber evidence="4">3.2.1.1</ecNumber>
    </recommendedName>
</protein>
<dbReference type="GO" id="GO:0000272">
    <property type="term" value="P:polysaccharide catabolic process"/>
    <property type="evidence" value="ECO:0007669"/>
    <property type="project" value="InterPro"/>
</dbReference>
<dbReference type="AlphaFoldDB" id="A0A9D1CUV4"/>
<reference evidence="14" key="1">
    <citation type="submission" date="2020-10" db="EMBL/GenBank/DDBJ databases">
        <authorList>
            <person name="Gilroy R."/>
        </authorList>
    </citation>
    <scope>NUCLEOTIDE SEQUENCE</scope>
    <source>
        <strain evidence="14">ChiSjej1B19-3389</strain>
    </source>
</reference>
<feature type="chain" id="PRO_5039307418" description="Alpha-amylase" evidence="12">
    <location>
        <begin position="29"/>
        <end position="986"/>
    </location>
</feature>
<comment type="caution">
    <text evidence="14">The sequence shown here is derived from an EMBL/GenBank/DDBJ whole genome shotgun (WGS) entry which is preliminary data.</text>
</comment>
<evidence type="ECO:0000256" key="4">
    <source>
        <dbReference type="ARBA" id="ARBA00012595"/>
    </source>
</evidence>
<dbReference type="PROSITE" id="PS00448">
    <property type="entry name" value="CLOS_CELLULOSOME_RPT"/>
    <property type="match status" value="1"/>
</dbReference>
<dbReference type="InterPro" id="IPR006047">
    <property type="entry name" value="GH13_cat_dom"/>
</dbReference>
<evidence type="ECO:0000256" key="3">
    <source>
        <dbReference type="ARBA" id="ARBA00008061"/>
    </source>
</evidence>
<evidence type="ECO:0000256" key="11">
    <source>
        <dbReference type="RuleBase" id="RU003615"/>
    </source>
</evidence>
<keyword evidence="10" id="KW-0326">Glycosidase</keyword>
<dbReference type="Gene3D" id="2.60.40.1180">
    <property type="entry name" value="Golgi alpha-mannosidase II"/>
    <property type="match status" value="1"/>
</dbReference>
<dbReference type="InterPro" id="IPR013780">
    <property type="entry name" value="Glyco_hydro_b"/>
</dbReference>
<keyword evidence="9" id="KW-0119">Carbohydrate metabolism</keyword>
<dbReference type="EMBL" id="DVFW01000046">
    <property type="protein sequence ID" value="HIQ81322.1"/>
    <property type="molecule type" value="Genomic_DNA"/>
</dbReference>
<comment type="similarity">
    <text evidence="3 11">Belongs to the glycosyl hydrolase 13 family.</text>
</comment>
<dbReference type="InterPro" id="IPR031319">
    <property type="entry name" value="A-amylase_C"/>
</dbReference>
<dbReference type="InterPro" id="IPR016134">
    <property type="entry name" value="Dockerin_dom"/>
</dbReference>